<evidence type="ECO:0000313" key="3">
    <source>
        <dbReference type="Proteomes" id="UP001457282"/>
    </source>
</evidence>
<protein>
    <recommendedName>
        <fullName evidence="1">PRP8 domain-containing protein</fullName>
    </recommendedName>
</protein>
<dbReference type="EMBL" id="JBEDUW010000007">
    <property type="protein sequence ID" value="KAK9911182.1"/>
    <property type="molecule type" value="Genomic_DNA"/>
</dbReference>
<name>A0AAW1VWJ0_RUBAR</name>
<reference evidence="2 3" key="1">
    <citation type="journal article" date="2023" name="G3 (Bethesda)">
        <title>A chromosome-length genome assembly and annotation of blackberry (Rubus argutus, cv. 'Hillquist').</title>
        <authorList>
            <person name="Bruna T."/>
            <person name="Aryal R."/>
            <person name="Dudchenko O."/>
            <person name="Sargent D.J."/>
            <person name="Mead D."/>
            <person name="Buti M."/>
            <person name="Cavallini A."/>
            <person name="Hytonen T."/>
            <person name="Andres J."/>
            <person name="Pham M."/>
            <person name="Weisz D."/>
            <person name="Mascagni F."/>
            <person name="Usai G."/>
            <person name="Natali L."/>
            <person name="Bassil N."/>
            <person name="Fernandez G.E."/>
            <person name="Lomsadze A."/>
            <person name="Armour M."/>
            <person name="Olukolu B."/>
            <person name="Poorten T."/>
            <person name="Britton C."/>
            <person name="Davik J."/>
            <person name="Ashrafi H."/>
            <person name="Aiden E.L."/>
            <person name="Borodovsky M."/>
            <person name="Worthington M."/>
        </authorList>
    </citation>
    <scope>NUCLEOTIDE SEQUENCE [LARGE SCALE GENOMIC DNA]</scope>
    <source>
        <strain evidence="2">PI 553951</strain>
    </source>
</reference>
<dbReference type="SUPFAM" id="SSF53098">
    <property type="entry name" value="Ribonuclease H-like"/>
    <property type="match status" value="1"/>
</dbReference>
<organism evidence="2 3">
    <name type="scientific">Rubus argutus</name>
    <name type="common">Southern blackberry</name>
    <dbReference type="NCBI Taxonomy" id="59490"/>
    <lineage>
        <taxon>Eukaryota</taxon>
        <taxon>Viridiplantae</taxon>
        <taxon>Streptophyta</taxon>
        <taxon>Embryophyta</taxon>
        <taxon>Tracheophyta</taxon>
        <taxon>Spermatophyta</taxon>
        <taxon>Magnoliopsida</taxon>
        <taxon>eudicotyledons</taxon>
        <taxon>Gunneridae</taxon>
        <taxon>Pentapetalae</taxon>
        <taxon>rosids</taxon>
        <taxon>fabids</taxon>
        <taxon>Rosales</taxon>
        <taxon>Rosaceae</taxon>
        <taxon>Rosoideae</taxon>
        <taxon>Rosoideae incertae sedis</taxon>
        <taxon>Rubus</taxon>
    </lineage>
</organism>
<dbReference type="InterPro" id="IPR043172">
    <property type="entry name" value="Prp8_domainIV_palm"/>
</dbReference>
<sequence length="291" mass="33168">MTSSSNNPDLELQAYMQAMGQAMREHIESNPGLLQSLNQRLQSNFPRPAGRVSRTTTTTQEPSYMETISCHQVTWLVDDIAVDGAILIFNPRSGQLFLKFIDATKPPAGEVAKLVHSLPSGEQPKQIIVSKRMLIDPLVENFPNTAIKASEVERPFRALLKNEKFRELITTDQPHHVLFVFKIYDDWLKSNSSYTAFSRMILVLRALDVSYEEAKRVLERAETHEPEHHIWLWPAALSSFEWMKVEIALRDLILSDYAHKNNVVDVPISDFTQTEIRDIILFGACAEITPH</sequence>
<dbReference type="PANTHER" id="PTHR11140">
    <property type="entry name" value="PRE-MRNA SPLICING FACTOR PRP8"/>
    <property type="match status" value="1"/>
</dbReference>
<dbReference type="GO" id="GO:0000244">
    <property type="term" value="P:spliceosomal tri-snRNP complex assembly"/>
    <property type="evidence" value="ECO:0007669"/>
    <property type="project" value="TreeGrafter"/>
</dbReference>
<evidence type="ECO:0000259" key="1">
    <source>
        <dbReference type="Pfam" id="PF12134"/>
    </source>
</evidence>
<dbReference type="Pfam" id="PF12134">
    <property type="entry name" value="PRP8_domainIV"/>
    <property type="match status" value="1"/>
</dbReference>
<dbReference type="GO" id="GO:0030620">
    <property type="term" value="F:U2 snRNA binding"/>
    <property type="evidence" value="ECO:0007669"/>
    <property type="project" value="TreeGrafter"/>
</dbReference>
<dbReference type="GO" id="GO:0097157">
    <property type="term" value="F:pre-mRNA intronic binding"/>
    <property type="evidence" value="ECO:0007669"/>
    <property type="project" value="TreeGrafter"/>
</dbReference>
<proteinExistence type="predicted"/>
<dbReference type="GO" id="GO:0030619">
    <property type="term" value="F:U1 snRNA binding"/>
    <property type="evidence" value="ECO:0007669"/>
    <property type="project" value="TreeGrafter"/>
</dbReference>
<dbReference type="GO" id="GO:0071013">
    <property type="term" value="C:catalytic step 2 spliceosome"/>
    <property type="evidence" value="ECO:0007669"/>
    <property type="project" value="TreeGrafter"/>
</dbReference>
<dbReference type="AlphaFoldDB" id="A0AAW1VWJ0"/>
<dbReference type="InterPro" id="IPR027652">
    <property type="entry name" value="PRP8"/>
</dbReference>
<comment type="caution">
    <text evidence="2">The sequence shown here is derived from an EMBL/GenBank/DDBJ whole genome shotgun (WGS) entry which is preliminary data.</text>
</comment>
<dbReference type="GO" id="GO:0030623">
    <property type="term" value="F:U5 snRNA binding"/>
    <property type="evidence" value="ECO:0007669"/>
    <property type="project" value="TreeGrafter"/>
</dbReference>
<dbReference type="InterPro" id="IPR021983">
    <property type="entry name" value="PRP8_domainIV"/>
</dbReference>
<dbReference type="Gene3D" id="3.30.420.230">
    <property type="match status" value="1"/>
</dbReference>
<dbReference type="InterPro" id="IPR012337">
    <property type="entry name" value="RNaseH-like_sf"/>
</dbReference>
<dbReference type="GO" id="GO:0017070">
    <property type="term" value="F:U6 snRNA binding"/>
    <property type="evidence" value="ECO:0007669"/>
    <property type="project" value="TreeGrafter"/>
</dbReference>
<evidence type="ECO:0000313" key="2">
    <source>
        <dbReference type="EMBL" id="KAK9911182.1"/>
    </source>
</evidence>
<dbReference type="GO" id="GO:0005682">
    <property type="term" value="C:U5 snRNP"/>
    <property type="evidence" value="ECO:0007669"/>
    <property type="project" value="TreeGrafter"/>
</dbReference>
<keyword evidence="3" id="KW-1185">Reference proteome</keyword>
<dbReference type="InterPro" id="IPR043173">
    <property type="entry name" value="Prp8_domainIV_fingers"/>
</dbReference>
<dbReference type="Gene3D" id="1.20.80.40">
    <property type="match status" value="1"/>
</dbReference>
<dbReference type="Proteomes" id="UP001457282">
    <property type="component" value="Unassembled WGS sequence"/>
</dbReference>
<feature type="domain" description="PRP8" evidence="1">
    <location>
        <begin position="81"/>
        <end position="255"/>
    </location>
</feature>
<gene>
    <name evidence="2" type="ORF">M0R45_035103</name>
</gene>
<accession>A0AAW1VWJ0</accession>
<dbReference type="PANTHER" id="PTHR11140:SF0">
    <property type="entry name" value="PRE-MRNA-PROCESSING-SPLICING FACTOR 8"/>
    <property type="match status" value="1"/>
</dbReference>